<dbReference type="EMBL" id="CP039135">
    <property type="protein sequence ID" value="QCP89658.1"/>
    <property type="molecule type" value="Genomic_DNA"/>
</dbReference>
<geneLocation type="plasmid" evidence="2">
    <name>phma133</name>
</geneLocation>
<sequence length="31" mass="3628">MSRNDFQCMNCGLEANSDHNAVKNIRIRYAR</sequence>
<dbReference type="GeneID" id="89226907"/>
<organism evidence="1 2">
    <name type="scientific">Haloarcula marismortui (strain ATCC 43049 / DSM 3752 / JCM 8966 / VKM B-1809)</name>
    <name type="common">Halobacterium marismortui</name>
    <dbReference type="NCBI Taxonomy" id="272569"/>
    <lineage>
        <taxon>Archaea</taxon>
        <taxon>Methanobacteriati</taxon>
        <taxon>Methanobacteriota</taxon>
        <taxon>Stenosarchaea group</taxon>
        <taxon>Halobacteria</taxon>
        <taxon>Halobacteriales</taxon>
        <taxon>Haloarculaceae</taxon>
        <taxon>Haloarcula</taxon>
    </lineage>
</organism>
<proteinExistence type="predicted"/>
<reference evidence="1 2" key="1">
    <citation type="submission" date="2019-04" db="EMBL/GenBank/DDBJ databases">
        <title>Methylomes of two halophilic Archaea, Haloarcula marismortui and Haloferax mediterranei.</title>
        <authorList>
            <person name="DasSarma S."/>
            <person name="DasSarma P."/>
            <person name="DasSarma S."/>
            <person name="Fomenkov A."/>
            <person name="Vincze T."/>
            <person name="Anton B.P."/>
            <person name="Roberts R.J."/>
        </authorList>
    </citation>
    <scope>NUCLEOTIDE SEQUENCE [LARGE SCALE GENOMIC DNA]</scope>
    <source>
        <strain evidence="1 2">ATCC 43049</strain>
        <plasmid evidence="2">phma133</plasmid>
    </source>
</reference>
<dbReference type="RefSeq" id="WP_080509838.1">
    <property type="nucleotide sequence ID" value="NZ_CP039135.1"/>
</dbReference>
<evidence type="ECO:0000313" key="1">
    <source>
        <dbReference type="EMBL" id="QCP89658.1"/>
    </source>
</evidence>
<accession>A0A4P8JS52</accession>
<dbReference type="AlphaFoldDB" id="A0A4P8JS52"/>
<evidence type="ECO:0000313" key="2">
    <source>
        <dbReference type="Proteomes" id="UP000298722"/>
    </source>
</evidence>
<evidence type="ECO:0008006" key="3">
    <source>
        <dbReference type="Google" id="ProtNLM"/>
    </source>
</evidence>
<gene>
    <name evidence="1" type="ORF">E6P14_01740</name>
</gene>
<keyword evidence="1" id="KW-0614">Plasmid</keyword>
<protein>
    <recommendedName>
        <fullName evidence="3">Transposase</fullName>
    </recommendedName>
</protein>
<dbReference type="Proteomes" id="UP000298722">
    <property type="component" value="Plasmid pHMA133"/>
</dbReference>
<name>A0A4P8JS52_HALMA</name>